<organism evidence="2 3">
    <name type="scientific">Venturia inaequalis</name>
    <name type="common">Apple scab fungus</name>
    <dbReference type="NCBI Taxonomy" id="5025"/>
    <lineage>
        <taxon>Eukaryota</taxon>
        <taxon>Fungi</taxon>
        <taxon>Dikarya</taxon>
        <taxon>Ascomycota</taxon>
        <taxon>Pezizomycotina</taxon>
        <taxon>Dothideomycetes</taxon>
        <taxon>Pleosporomycetidae</taxon>
        <taxon>Venturiales</taxon>
        <taxon>Venturiaceae</taxon>
        <taxon>Venturia</taxon>
    </lineage>
</organism>
<feature type="region of interest" description="Disordered" evidence="1">
    <location>
        <begin position="289"/>
        <end position="611"/>
    </location>
</feature>
<dbReference type="EMBL" id="WNWS01000189">
    <property type="protein sequence ID" value="KAE9975706.1"/>
    <property type="molecule type" value="Genomic_DNA"/>
</dbReference>
<protein>
    <submittedName>
        <fullName evidence="2">Uncharacterized protein</fullName>
    </submittedName>
</protein>
<feature type="region of interest" description="Disordered" evidence="1">
    <location>
        <begin position="1"/>
        <end position="54"/>
    </location>
</feature>
<gene>
    <name evidence="2" type="ORF">EG328_003023</name>
</gene>
<sequence>MVLLKHPAAAQNQGERREETSDPHDTQGNSTRPQSIPQKSTQASLSSKDRPSSAKVQEGTYTCLVCTCRATLPDAPGHPEIGRVNITWSQVIQAGYEYDLANIHCPTCSTHFSTIVGAFSAEQDVYERWRWAVETFGCCRYILEYATQWGRAGKWRYALFADYVHYLGGESDEDEWAGYPDTVEFWEAEDDQEDAVFVAREEALAIRDPVRAAHLAALARGLREADEAEEKLLRVAERAEEKKVERREPTWEERREERRREREKERRDAEEVRLWDKKYKALEKKGSLTHEEIRDKITGDLEVRQEDQAKAGKKRNMSTADTQAERKAVAERKIEGINVQDTGDLDDDDNEMNEVLLEPKYKTRKEGETDQMYEKRVSKADKAAATKAAKKVQRELGQQQASGQAVAQDGSDGLPKVQQTSTNTAGQPGSRDLSAKNPPAKNPPPKNPPAKNPPAKNPQGRKQSDARKEGESDKQYESRMRKVAAQARMKEAKLRAQRAAVDQAPVQTADAPSQTTNNDTSEGQLSQAGTNQMEKNKQPEKPAAKRKRKDNPGGNVDLEGVDATEQANPLKKRKGNDTEDAIVVDKSGPKEKKKRAPRKPKRQPGGPINFI</sequence>
<feature type="compositionally biased region" description="Basic and acidic residues" evidence="1">
    <location>
        <begin position="357"/>
        <end position="384"/>
    </location>
</feature>
<feature type="region of interest" description="Disordered" evidence="1">
    <location>
        <begin position="244"/>
        <end position="266"/>
    </location>
</feature>
<accession>A0A8H3US56</accession>
<feature type="compositionally biased region" description="Pro residues" evidence="1">
    <location>
        <begin position="440"/>
        <end position="456"/>
    </location>
</feature>
<evidence type="ECO:0000313" key="3">
    <source>
        <dbReference type="Proteomes" id="UP000447873"/>
    </source>
</evidence>
<reference evidence="2 3" key="1">
    <citation type="submission" date="2018-12" db="EMBL/GenBank/DDBJ databases">
        <title>Venturia inaequalis Genome Resource.</title>
        <authorList>
            <person name="Lichtner F.J."/>
        </authorList>
    </citation>
    <scope>NUCLEOTIDE SEQUENCE [LARGE SCALE GENOMIC DNA]</scope>
    <source>
        <strain evidence="2 3">120213</strain>
    </source>
</reference>
<feature type="compositionally biased region" description="Basic and acidic residues" evidence="1">
    <location>
        <begin position="289"/>
        <end position="310"/>
    </location>
</feature>
<proteinExistence type="predicted"/>
<comment type="caution">
    <text evidence="2">The sequence shown here is derived from an EMBL/GenBank/DDBJ whole genome shotgun (WGS) entry which is preliminary data.</text>
</comment>
<dbReference type="Proteomes" id="UP000447873">
    <property type="component" value="Unassembled WGS sequence"/>
</dbReference>
<name>A0A8H3US56_VENIN</name>
<evidence type="ECO:0000313" key="2">
    <source>
        <dbReference type="EMBL" id="KAE9975706.1"/>
    </source>
</evidence>
<feature type="compositionally biased region" description="Basic and acidic residues" evidence="1">
    <location>
        <begin position="534"/>
        <end position="543"/>
    </location>
</feature>
<evidence type="ECO:0000256" key="1">
    <source>
        <dbReference type="SAM" id="MobiDB-lite"/>
    </source>
</evidence>
<feature type="compositionally biased region" description="Basic and acidic residues" evidence="1">
    <location>
        <begin position="462"/>
        <end position="480"/>
    </location>
</feature>
<feature type="compositionally biased region" description="Polar residues" evidence="1">
    <location>
        <begin position="26"/>
        <end position="46"/>
    </location>
</feature>
<feature type="compositionally biased region" description="Basic and acidic residues" evidence="1">
    <location>
        <begin position="323"/>
        <end position="335"/>
    </location>
</feature>
<dbReference type="AlphaFoldDB" id="A0A8H3US56"/>
<feature type="compositionally biased region" description="Acidic residues" evidence="1">
    <location>
        <begin position="343"/>
        <end position="352"/>
    </location>
</feature>
<feature type="compositionally biased region" description="Polar residues" evidence="1">
    <location>
        <begin position="510"/>
        <end position="533"/>
    </location>
</feature>
<feature type="compositionally biased region" description="Basic and acidic residues" evidence="1">
    <location>
        <begin position="14"/>
        <end position="25"/>
    </location>
</feature>
<feature type="compositionally biased region" description="Basic residues" evidence="1">
    <location>
        <begin position="591"/>
        <end position="602"/>
    </location>
</feature>
<feature type="compositionally biased region" description="Polar residues" evidence="1">
    <location>
        <begin position="417"/>
        <end position="427"/>
    </location>
</feature>
<feature type="compositionally biased region" description="Low complexity" evidence="1">
    <location>
        <begin position="397"/>
        <end position="410"/>
    </location>
</feature>